<comment type="caution">
    <text evidence="1">The sequence shown here is derived from an EMBL/GenBank/DDBJ whole genome shotgun (WGS) entry which is preliminary data.</text>
</comment>
<sequence length="78" mass="8550">MLVSKHLDLGLEPGDLKSRRLRFLVQRISHRSAAITETSSDSSTSDDQGISIGIAEGRSTITLIYNCAQYPVQTSVEK</sequence>
<name>A0A8J4XTQ8_CHIOP</name>
<dbReference type="Proteomes" id="UP000770661">
    <property type="component" value="Unassembled WGS sequence"/>
</dbReference>
<evidence type="ECO:0000313" key="1">
    <source>
        <dbReference type="EMBL" id="KAG0712842.1"/>
    </source>
</evidence>
<gene>
    <name evidence="1" type="ORF">GWK47_017498</name>
</gene>
<dbReference type="EMBL" id="JACEEZ010022040">
    <property type="protein sequence ID" value="KAG0712842.1"/>
    <property type="molecule type" value="Genomic_DNA"/>
</dbReference>
<organism evidence="1 2">
    <name type="scientific">Chionoecetes opilio</name>
    <name type="common">Atlantic snow crab</name>
    <name type="synonym">Cancer opilio</name>
    <dbReference type="NCBI Taxonomy" id="41210"/>
    <lineage>
        <taxon>Eukaryota</taxon>
        <taxon>Metazoa</taxon>
        <taxon>Ecdysozoa</taxon>
        <taxon>Arthropoda</taxon>
        <taxon>Crustacea</taxon>
        <taxon>Multicrustacea</taxon>
        <taxon>Malacostraca</taxon>
        <taxon>Eumalacostraca</taxon>
        <taxon>Eucarida</taxon>
        <taxon>Decapoda</taxon>
        <taxon>Pleocyemata</taxon>
        <taxon>Brachyura</taxon>
        <taxon>Eubrachyura</taxon>
        <taxon>Majoidea</taxon>
        <taxon>Majidae</taxon>
        <taxon>Chionoecetes</taxon>
    </lineage>
</organism>
<reference evidence="1" key="1">
    <citation type="submission" date="2020-07" db="EMBL/GenBank/DDBJ databases">
        <title>The High-quality genome of the commercially important snow crab, Chionoecetes opilio.</title>
        <authorList>
            <person name="Jeong J.-H."/>
            <person name="Ryu S."/>
        </authorList>
    </citation>
    <scope>NUCLEOTIDE SEQUENCE</scope>
    <source>
        <strain evidence="1">MADBK_172401_WGS</strain>
        <tissue evidence="1">Digestive gland</tissue>
    </source>
</reference>
<keyword evidence="2" id="KW-1185">Reference proteome</keyword>
<evidence type="ECO:0000313" key="2">
    <source>
        <dbReference type="Proteomes" id="UP000770661"/>
    </source>
</evidence>
<dbReference type="AlphaFoldDB" id="A0A8J4XTQ8"/>
<proteinExistence type="predicted"/>
<accession>A0A8J4XTQ8</accession>
<protein>
    <submittedName>
        <fullName evidence="1">Uncharacterized protein</fullName>
    </submittedName>
</protein>